<evidence type="ECO:0000256" key="1">
    <source>
        <dbReference type="SAM" id="SignalP"/>
    </source>
</evidence>
<evidence type="ECO:0008006" key="4">
    <source>
        <dbReference type="Google" id="ProtNLM"/>
    </source>
</evidence>
<comment type="caution">
    <text evidence="2">The sequence shown here is derived from an EMBL/GenBank/DDBJ whole genome shotgun (WGS) entry which is preliminary data.</text>
</comment>
<gene>
    <name evidence="2" type="ORF">JHD44_03995</name>
</gene>
<dbReference type="EMBL" id="JAEMUH010000003">
    <property type="protein sequence ID" value="MBJ7549830.1"/>
    <property type="molecule type" value="Genomic_DNA"/>
</dbReference>
<organism evidence="2 3">
    <name type="scientific">Marinomonas ostreistagni</name>
    <dbReference type="NCBI Taxonomy" id="359209"/>
    <lineage>
        <taxon>Bacteria</taxon>
        <taxon>Pseudomonadati</taxon>
        <taxon>Pseudomonadota</taxon>
        <taxon>Gammaproteobacteria</taxon>
        <taxon>Oceanospirillales</taxon>
        <taxon>Oceanospirillaceae</taxon>
        <taxon>Marinomonas</taxon>
    </lineage>
</organism>
<feature type="chain" id="PRO_5045047793" description="Lipoprotein" evidence="1">
    <location>
        <begin position="21"/>
        <end position="166"/>
    </location>
</feature>
<dbReference type="RefSeq" id="WP_199461304.1">
    <property type="nucleotide sequence ID" value="NZ_JAEMUH010000003.1"/>
</dbReference>
<name>A0ABS0Z852_9GAMM</name>
<dbReference type="Proteomes" id="UP000598488">
    <property type="component" value="Unassembled WGS sequence"/>
</dbReference>
<evidence type="ECO:0000313" key="2">
    <source>
        <dbReference type="EMBL" id="MBJ7549830.1"/>
    </source>
</evidence>
<reference evidence="2 3" key="1">
    <citation type="submission" date="2020-12" db="EMBL/GenBank/DDBJ databases">
        <title>Comparative genome analysis of fungal antagonists Marinomonas ostreistagni 398 and M. spartinae 468.</title>
        <authorList>
            <person name="Fields J.L."/>
            <person name="Mavrodi O.V."/>
            <person name="Biber P.D."/>
            <person name="Indest K.J."/>
            <person name="Mavrodi D.V."/>
        </authorList>
    </citation>
    <scope>NUCLEOTIDE SEQUENCE [LARGE SCALE GENOMIC DNA]</scope>
    <source>
        <strain evidence="2 3">USM7</strain>
    </source>
</reference>
<keyword evidence="1" id="KW-0732">Signal</keyword>
<protein>
    <recommendedName>
        <fullName evidence="4">Lipoprotein</fullName>
    </recommendedName>
</protein>
<accession>A0ABS0Z852</accession>
<sequence>MKRAITVLALAACLPLVGCASKTITEPLVVGDRIALEGLSNQYGETFDSGSELKNLLFVTGMGAKDLAQTSLKSIDKNCMEQGELVYLADISGMPSLISKMVAIPKMKNYDYPILLDKEGSISAKLPAKEDQVTLVKLDQNMIHSTQFFADSITLTQALISVCGQK</sequence>
<feature type="signal peptide" evidence="1">
    <location>
        <begin position="1"/>
        <end position="20"/>
    </location>
</feature>
<keyword evidence="3" id="KW-1185">Reference proteome</keyword>
<proteinExistence type="predicted"/>
<evidence type="ECO:0000313" key="3">
    <source>
        <dbReference type="Proteomes" id="UP000598488"/>
    </source>
</evidence>